<accession>A0AC61RDX1</accession>
<dbReference type="Proteomes" id="UP000306319">
    <property type="component" value="Unassembled WGS sequence"/>
</dbReference>
<dbReference type="EMBL" id="SRYB01000036">
    <property type="protein sequence ID" value="TGY76793.1"/>
    <property type="molecule type" value="Genomic_DNA"/>
</dbReference>
<proteinExistence type="predicted"/>
<keyword evidence="1" id="KW-0808">Transferase</keyword>
<comment type="caution">
    <text evidence="1">The sequence shown here is derived from an EMBL/GenBank/DDBJ whole genome shotgun (WGS) entry which is preliminary data.</text>
</comment>
<reference evidence="1" key="1">
    <citation type="submission" date="2019-04" db="EMBL/GenBank/DDBJ databases">
        <title>Microbes associate with the intestines of laboratory mice.</title>
        <authorList>
            <person name="Navarre W."/>
            <person name="Wong E."/>
            <person name="Huang K."/>
            <person name="Tropini C."/>
            <person name="Ng K."/>
            <person name="Yu B."/>
        </authorList>
    </citation>
    <scope>NUCLEOTIDE SEQUENCE</scope>
    <source>
        <strain evidence="1">NM04_E33</strain>
    </source>
</reference>
<evidence type="ECO:0000313" key="2">
    <source>
        <dbReference type="Proteomes" id="UP000306319"/>
    </source>
</evidence>
<name>A0AC61RDX1_9BACT</name>
<organism evidence="1 2">
    <name type="scientific">Lepagella muris</name>
    <dbReference type="NCBI Taxonomy" id="3032870"/>
    <lineage>
        <taxon>Bacteria</taxon>
        <taxon>Pseudomonadati</taxon>
        <taxon>Bacteroidota</taxon>
        <taxon>Bacteroidia</taxon>
        <taxon>Bacteroidales</taxon>
        <taxon>Muribaculaceae</taxon>
        <taxon>Lepagella</taxon>
    </lineage>
</organism>
<keyword evidence="2" id="KW-1185">Reference proteome</keyword>
<evidence type="ECO:0000313" key="1">
    <source>
        <dbReference type="EMBL" id="TGY76793.1"/>
    </source>
</evidence>
<protein>
    <submittedName>
        <fullName evidence="1">RNA methyltransferase</fullName>
    </submittedName>
</protein>
<sequence length="593" mass="68123">METKFQMVAKTFQGLEEVLRDELIDLGAENVEIGLRMVTFEGDNELMYRANLCCRTALRILKPIVKFTADSTDELYDKVRDLDWEQFMTVDSTFAIDSTVNSAEFTHSKFVTYRVKDGIADHFNDKYNRRPSIRLTGADVQLNVHISDNRVTISLDSSGEPLSKRGYRVEQTEAPINEVLAAGIIMKTGWRGDSDFVDPMCGSGTFLVEAALIAANINPGIYRDKFAFEKWPDFNQELFEEIYNDDSAEREFAYKIYGGDISPEAIAIARKNIKSAGVDNMVELQCKSVTDWTDNAPEGVLVTNPPYGERLRPENINMLYRSIGTTLKTYFKGWHAWIIGYKEEQFTEIGLKPSVKIPLHNGSLECTLREYVMFDGKYSEFRSEGGSISNPDARKEQGPKKVRHISDDDWERQARKFNSGKGMADDRKKKKPFNRDDKKRSFDRDFDRGFNNASRNRYDREDDEDFDNFRPMRDDNPRGGRPSFDNNRGGDRKFDRGGDRKFDRGGDRKFDRGGDRKSDRGGDRKFDRGGDRKFDRGGDRKFDRGGDRDRQPEKKGYNPANSRGPRLPESSATVINPVHMRQRKGWKKNEEDD</sequence>
<keyword evidence="1" id="KW-0489">Methyltransferase</keyword>
<gene>
    <name evidence="1" type="ORF">E5331_17355</name>
</gene>